<dbReference type="OrthoDB" id="637392at2"/>
<reference evidence="1 2" key="1">
    <citation type="submission" date="2016-10" db="EMBL/GenBank/DDBJ databases">
        <authorList>
            <person name="de Groot N.N."/>
        </authorList>
    </citation>
    <scope>NUCLEOTIDE SEQUENCE [LARGE SCALE GENOMIC DNA]</scope>
    <source>
        <strain evidence="1 2">DSM 527</strain>
    </source>
</reference>
<dbReference type="EMBL" id="FNBN01000001">
    <property type="protein sequence ID" value="SDF02533.1"/>
    <property type="molecule type" value="Genomic_DNA"/>
</dbReference>
<accession>A0A1G7HPZ7</accession>
<evidence type="ECO:0000313" key="2">
    <source>
        <dbReference type="Proteomes" id="UP000199045"/>
    </source>
</evidence>
<organism evidence="1 2">
    <name type="scientific">Chitinophaga filiformis</name>
    <name type="common">Myxococcus filiformis</name>
    <name type="synonym">Flexibacter filiformis</name>
    <dbReference type="NCBI Taxonomy" id="104663"/>
    <lineage>
        <taxon>Bacteria</taxon>
        <taxon>Pseudomonadati</taxon>
        <taxon>Bacteroidota</taxon>
        <taxon>Chitinophagia</taxon>
        <taxon>Chitinophagales</taxon>
        <taxon>Chitinophagaceae</taxon>
        <taxon>Chitinophaga</taxon>
    </lineage>
</organism>
<proteinExistence type="predicted"/>
<protein>
    <submittedName>
        <fullName evidence="1">Uncharacterized protein</fullName>
    </submittedName>
</protein>
<dbReference type="AlphaFoldDB" id="A0A1G7HPZ7"/>
<gene>
    <name evidence="1" type="ORF">SAMN04488121_101560</name>
</gene>
<dbReference type="Proteomes" id="UP000199045">
    <property type="component" value="Unassembled WGS sequence"/>
</dbReference>
<dbReference type="RefSeq" id="WP_089828702.1">
    <property type="nucleotide sequence ID" value="NZ_FNBN01000001.1"/>
</dbReference>
<name>A0A1G7HPZ7_CHIFI</name>
<evidence type="ECO:0000313" key="1">
    <source>
        <dbReference type="EMBL" id="SDF02533.1"/>
    </source>
</evidence>
<sequence>MAATPYPPVQNTYEAEKSIEVGDSVLITGNFDGDNTADSGCLVVVNKHIQQFNPEDYEHGEDNHQDSVTYEYKFCFREGIGALSDLSGAAVTLVNEGDINRDGKDEISVIRQYLLTGMVIFNSYTYQNGKWEEITAFEFGGYYGALDQIEAEGKIVLKDSTPYFYEHDDSPGEKLELPHAQH</sequence>
<dbReference type="STRING" id="104663.SAMN04488121_101560"/>